<dbReference type="EMBL" id="CADCVV010000166">
    <property type="protein sequence ID" value="CAA9512821.1"/>
    <property type="molecule type" value="Genomic_DNA"/>
</dbReference>
<accession>A0A6J4T3M1</accession>
<proteinExistence type="predicted"/>
<feature type="non-terminal residue" evidence="1">
    <location>
        <position position="134"/>
    </location>
</feature>
<gene>
    <name evidence="1" type="ORF">AVDCRST_MAG17-2100</name>
</gene>
<reference evidence="1" key="1">
    <citation type="submission" date="2020-02" db="EMBL/GenBank/DDBJ databases">
        <authorList>
            <person name="Meier V. D."/>
        </authorList>
    </citation>
    <scope>NUCLEOTIDE SEQUENCE</scope>
    <source>
        <strain evidence="1">AVDCRST_MAG17</strain>
    </source>
</reference>
<dbReference type="AlphaFoldDB" id="A0A6J4T3M1"/>
<evidence type="ECO:0000313" key="1">
    <source>
        <dbReference type="EMBL" id="CAA9512821.1"/>
    </source>
</evidence>
<organism evidence="1">
    <name type="scientific">uncultured Solirubrobacterales bacterium</name>
    <dbReference type="NCBI Taxonomy" id="768556"/>
    <lineage>
        <taxon>Bacteria</taxon>
        <taxon>Bacillati</taxon>
        <taxon>Actinomycetota</taxon>
        <taxon>Thermoleophilia</taxon>
        <taxon>Solirubrobacterales</taxon>
        <taxon>environmental samples</taxon>
    </lineage>
</organism>
<name>A0A6J4T3M1_9ACTN</name>
<sequence>MSSFVLEPRGPFDLASAARFIAGWPPAARSGHGVDGDRLVRLGFLVDDWSGHAGVVLRQAEADAPVEGTIVSSTATDADRVRDQAARIVSLDHDGAGYASVGERDEIVAERQRRSGWLRPVLFHSPYEAACWAV</sequence>
<protein>
    <submittedName>
        <fullName evidence="1">Uncharacterized protein</fullName>
    </submittedName>
</protein>